<evidence type="ECO:0000256" key="4">
    <source>
        <dbReference type="ARBA" id="ARBA00022660"/>
    </source>
</evidence>
<feature type="domain" description="Cytochrome oxidase subunit II transmembrane region profile" evidence="16">
    <location>
        <begin position="30"/>
        <end position="130"/>
    </location>
</feature>
<dbReference type="GO" id="GO:0005507">
    <property type="term" value="F:copper ion binding"/>
    <property type="evidence" value="ECO:0007669"/>
    <property type="project" value="InterPro"/>
</dbReference>
<dbReference type="KEGG" id="ccos:Pan44_47910"/>
<keyword evidence="17" id="KW-0560">Oxidoreductase</keyword>
<evidence type="ECO:0000259" key="16">
    <source>
        <dbReference type="PROSITE" id="PS50999"/>
    </source>
</evidence>
<evidence type="ECO:0000256" key="3">
    <source>
        <dbReference type="ARBA" id="ARBA00022448"/>
    </source>
</evidence>
<evidence type="ECO:0000256" key="12">
    <source>
        <dbReference type="RuleBase" id="RU000456"/>
    </source>
</evidence>
<dbReference type="InterPro" id="IPR036257">
    <property type="entry name" value="Cyt_c_oxidase_su2_TM_sf"/>
</dbReference>
<evidence type="ECO:0000256" key="2">
    <source>
        <dbReference type="ARBA" id="ARBA00007866"/>
    </source>
</evidence>
<feature type="transmembrane region" description="Helical" evidence="14">
    <location>
        <begin position="102"/>
        <end position="120"/>
    </location>
</feature>
<proteinExistence type="inferred from homology"/>
<dbReference type="InterPro" id="IPR001505">
    <property type="entry name" value="Copper_CuA"/>
</dbReference>
<feature type="transmembrane region" description="Helical" evidence="14">
    <location>
        <begin position="52"/>
        <end position="76"/>
    </location>
</feature>
<dbReference type="EMBL" id="CP036271">
    <property type="protein sequence ID" value="QDT56731.1"/>
    <property type="molecule type" value="Genomic_DNA"/>
</dbReference>
<dbReference type="Pfam" id="PF00116">
    <property type="entry name" value="COX2"/>
    <property type="match status" value="1"/>
</dbReference>
<evidence type="ECO:0000313" key="18">
    <source>
        <dbReference type="Proteomes" id="UP000315700"/>
    </source>
</evidence>
<dbReference type="SUPFAM" id="SSF49503">
    <property type="entry name" value="Cupredoxins"/>
    <property type="match status" value="1"/>
</dbReference>
<comment type="cofactor">
    <cofactor evidence="13">
        <name>Cu cation</name>
        <dbReference type="ChEBI" id="CHEBI:23378"/>
    </cofactor>
    <text evidence="13">Binds a copper A center.</text>
</comment>
<dbReference type="InterPro" id="IPR008972">
    <property type="entry name" value="Cupredoxin"/>
</dbReference>
<sequence length="281" mass="32185">MKKFWVFFFMLVPVLALWSCIVAPGYGWWFPGSDGPSKGVAASPLGRRIDDLFYMILVITTITFIGVQLALGYVLWTGIRRDNREGDVEKAWFSHGSHELEVIWSIVPAAVLLFIALYQMDVWASYRVKTHFPEEVQNKPMAEVTARQFEWRIRYPGLDENGNVLPLMPDPQPTDLYAVNDLHLPSGRPVMINLKTQDVQHSFFLPELRVKQDAVPGLVIPVWFEADKSGEYTLLCAELCGWGHYKMKARFVARPEEEFIPYLRELTKQQSYDGVKEAAAQ</sequence>
<keyword evidence="11 14" id="KW-0472">Membrane</keyword>
<evidence type="ECO:0000256" key="9">
    <source>
        <dbReference type="ARBA" id="ARBA00022989"/>
    </source>
</evidence>
<evidence type="ECO:0000256" key="13">
    <source>
        <dbReference type="RuleBase" id="RU004024"/>
    </source>
</evidence>
<evidence type="ECO:0000256" key="8">
    <source>
        <dbReference type="ARBA" id="ARBA00022982"/>
    </source>
</evidence>
<dbReference type="Pfam" id="PF02790">
    <property type="entry name" value="COX2_TM"/>
    <property type="match status" value="1"/>
</dbReference>
<dbReference type="Proteomes" id="UP000315700">
    <property type="component" value="Chromosome"/>
</dbReference>
<feature type="transmembrane region" description="Helical" evidence="14">
    <location>
        <begin position="6"/>
        <end position="31"/>
    </location>
</feature>
<dbReference type="PRINTS" id="PR01166">
    <property type="entry name" value="CYCOXIDASEII"/>
</dbReference>
<accession>A0A517SKT0</accession>
<dbReference type="GO" id="GO:0016491">
    <property type="term" value="F:oxidoreductase activity"/>
    <property type="evidence" value="ECO:0007669"/>
    <property type="project" value="UniProtKB-KW"/>
</dbReference>
<keyword evidence="18" id="KW-1185">Reference proteome</keyword>
<keyword evidence="8 12" id="KW-0249">Electron transport</keyword>
<evidence type="ECO:0000256" key="6">
    <source>
        <dbReference type="ARBA" id="ARBA00022723"/>
    </source>
</evidence>
<reference evidence="17 18" key="1">
    <citation type="submission" date="2019-02" db="EMBL/GenBank/DDBJ databases">
        <title>Deep-cultivation of Planctomycetes and their phenomic and genomic characterization uncovers novel biology.</title>
        <authorList>
            <person name="Wiegand S."/>
            <person name="Jogler M."/>
            <person name="Boedeker C."/>
            <person name="Pinto D."/>
            <person name="Vollmers J."/>
            <person name="Rivas-Marin E."/>
            <person name="Kohn T."/>
            <person name="Peeters S.H."/>
            <person name="Heuer A."/>
            <person name="Rast P."/>
            <person name="Oberbeckmann S."/>
            <person name="Bunk B."/>
            <person name="Jeske O."/>
            <person name="Meyerdierks A."/>
            <person name="Storesund J.E."/>
            <person name="Kallscheuer N."/>
            <person name="Luecker S."/>
            <person name="Lage O.M."/>
            <person name="Pohl T."/>
            <person name="Merkel B.J."/>
            <person name="Hornburger P."/>
            <person name="Mueller R.-W."/>
            <person name="Bruemmer F."/>
            <person name="Labrenz M."/>
            <person name="Spormann A.M."/>
            <person name="Op den Camp H."/>
            <person name="Overmann J."/>
            <person name="Amann R."/>
            <person name="Jetten M.S.M."/>
            <person name="Mascher T."/>
            <person name="Medema M.H."/>
            <person name="Devos D.P."/>
            <person name="Kaster A.-K."/>
            <person name="Ovreas L."/>
            <person name="Rohde M."/>
            <person name="Galperin M.Y."/>
            <person name="Jogler C."/>
        </authorList>
    </citation>
    <scope>NUCLEOTIDE SEQUENCE [LARGE SCALE GENOMIC DNA]</scope>
    <source>
        <strain evidence="17 18">Pan44</strain>
    </source>
</reference>
<keyword evidence="7" id="KW-1278">Translocase</keyword>
<dbReference type="PANTHER" id="PTHR22888">
    <property type="entry name" value="CYTOCHROME C OXIDASE, SUBUNIT II"/>
    <property type="match status" value="1"/>
</dbReference>
<dbReference type="PROSITE" id="PS00078">
    <property type="entry name" value="COX2"/>
    <property type="match status" value="1"/>
</dbReference>
<evidence type="ECO:0000256" key="14">
    <source>
        <dbReference type="SAM" id="Phobius"/>
    </source>
</evidence>
<keyword evidence="9 14" id="KW-1133">Transmembrane helix</keyword>
<evidence type="ECO:0000259" key="15">
    <source>
        <dbReference type="PROSITE" id="PS50857"/>
    </source>
</evidence>
<dbReference type="GO" id="GO:0042773">
    <property type="term" value="P:ATP synthesis coupled electron transport"/>
    <property type="evidence" value="ECO:0007669"/>
    <property type="project" value="TreeGrafter"/>
</dbReference>
<evidence type="ECO:0000256" key="5">
    <source>
        <dbReference type="ARBA" id="ARBA00022692"/>
    </source>
</evidence>
<evidence type="ECO:0000256" key="11">
    <source>
        <dbReference type="ARBA" id="ARBA00023136"/>
    </source>
</evidence>
<dbReference type="PROSITE" id="PS50857">
    <property type="entry name" value="COX2_CUA"/>
    <property type="match status" value="1"/>
</dbReference>
<comment type="subcellular location">
    <subcellularLocation>
        <location evidence="12">Cell membrane</location>
        <topology evidence="12">Multi-pass membrane protein</topology>
    </subcellularLocation>
    <subcellularLocation>
        <location evidence="1">Membrane</location>
        <topology evidence="1">Multi-pass membrane protein</topology>
    </subcellularLocation>
</comment>
<keyword evidence="10 13" id="KW-0186">Copper</keyword>
<dbReference type="InParanoid" id="A0A517SKT0"/>
<dbReference type="AlphaFoldDB" id="A0A517SKT0"/>
<name>A0A517SKT0_9PLAN</name>
<dbReference type="SUPFAM" id="SSF81464">
    <property type="entry name" value="Cytochrome c oxidase subunit II-like, transmembrane region"/>
    <property type="match status" value="1"/>
</dbReference>
<dbReference type="FunCoup" id="A0A517SKT0">
    <property type="interactions" value="203"/>
</dbReference>
<feature type="domain" description="Cytochrome oxidase subunit II copper A binding" evidence="15">
    <location>
        <begin position="137"/>
        <end position="265"/>
    </location>
</feature>
<dbReference type="PROSITE" id="PS50077">
    <property type="entry name" value="HEAT_REPEAT"/>
    <property type="match status" value="1"/>
</dbReference>
<dbReference type="GO" id="GO:0004129">
    <property type="term" value="F:cytochrome-c oxidase activity"/>
    <property type="evidence" value="ECO:0007669"/>
    <property type="project" value="UniProtKB-EC"/>
</dbReference>
<comment type="function">
    <text evidence="13">Subunits I and II form the functional core of the enzyme complex. Electrons originating in cytochrome c are transferred via heme a and Cu(A) to the binuclear center formed by heme a3 and Cu(B).</text>
</comment>
<keyword evidence="3 12" id="KW-0813">Transport</keyword>
<gene>
    <name evidence="17" type="primary">coxM</name>
    <name evidence="17" type="ORF">Pan44_47910</name>
</gene>
<protein>
    <recommendedName>
        <fullName evidence="13">Cytochrome c oxidase subunit 2</fullName>
        <ecNumber evidence="13">7.1.1.9</ecNumber>
    </recommendedName>
</protein>
<organism evidence="17 18">
    <name type="scientific">Caulifigura coniformis</name>
    <dbReference type="NCBI Taxonomy" id="2527983"/>
    <lineage>
        <taxon>Bacteria</taxon>
        <taxon>Pseudomonadati</taxon>
        <taxon>Planctomycetota</taxon>
        <taxon>Planctomycetia</taxon>
        <taxon>Planctomycetales</taxon>
        <taxon>Planctomycetaceae</taxon>
        <taxon>Caulifigura</taxon>
    </lineage>
</organism>
<dbReference type="RefSeq" id="WP_231754143.1">
    <property type="nucleotide sequence ID" value="NZ_CP036271.1"/>
</dbReference>
<dbReference type="InterPro" id="IPR021133">
    <property type="entry name" value="HEAT_type_2"/>
</dbReference>
<evidence type="ECO:0000256" key="7">
    <source>
        <dbReference type="ARBA" id="ARBA00022967"/>
    </source>
</evidence>
<dbReference type="GO" id="GO:0005886">
    <property type="term" value="C:plasma membrane"/>
    <property type="evidence" value="ECO:0007669"/>
    <property type="project" value="UniProtKB-SubCell"/>
</dbReference>
<dbReference type="PANTHER" id="PTHR22888:SF9">
    <property type="entry name" value="CYTOCHROME C OXIDASE SUBUNIT 2"/>
    <property type="match status" value="1"/>
</dbReference>
<dbReference type="EC" id="7.1.1.9" evidence="13"/>
<evidence type="ECO:0000313" key="17">
    <source>
        <dbReference type="EMBL" id="QDT56731.1"/>
    </source>
</evidence>
<dbReference type="InterPro" id="IPR002429">
    <property type="entry name" value="CcO_II-like_C"/>
</dbReference>
<keyword evidence="5 12" id="KW-0812">Transmembrane</keyword>
<keyword evidence="4 12" id="KW-0679">Respiratory chain</keyword>
<evidence type="ECO:0000256" key="10">
    <source>
        <dbReference type="ARBA" id="ARBA00023008"/>
    </source>
</evidence>
<keyword evidence="6 13" id="KW-0479">Metal-binding</keyword>
<dbReference type="PROSITE" id="PS50999">
    <property type="entry name" value="COX2_TM"/>
    <property type="match status" value="1"/>
</dbReference>
<dbReference type="InterPro" id="IPR045187">
    <property type="entry name" value="CcO_II"/>
</dbReference>
<comment type="catalytic activity">
    <reaction evidence="13">
        <text>4 Fe(II)-[cytochrome c] + O2 + 8 H(+)(in) = 4 Fe(III)-[cytochrome c] + 2 H2O + 4 H(+)(out)</text>
        <dbReference type="Rhea" id="RHEA:11436"/>
        <dbReference type="Rhea" id="RHEA-COMP:10350"/>
        <dbReference type="Rhea" id="RHEA-COMP:14399"/>
        <dbReference type="ChEBI" id="CHEBI:15377"/>
        <dbReference type="ChEBI" id="CHEBI:15378"/>
        <dbReference type="ChEBI" id="CHEBI:15379"/>
        <dbReference type="ChEBI" id="CHEBI:29033"/>
        <dbReference type="ChEBI" id="CHEBI:29034"/>
        <dbReference type="EC" id="7.1.1.9"/>
    </reaction>
</comment>
<comment type="similarity">
    <text evidence="2 12">Belongs to the cytochrome c oxidase subunit 2 family.</text>
</comment>
<dbReference type="InterPro" id="IPR011759">
    <property type="entry name" value="Cyt_c_oxidase_su2_TM_dom"/>
</dbReference>
<dbReference type="Gene3D" id="1.10.287.90">
    <property type="match status" value="1"/>
</dbReference>
<evidence type="ECO:0000256" key="1">
    <source>
        <dbReference type="ARBA" id="ARBA00004141"/>
    </source>
</evidence>
<dbReference type="Gene3D" id="2.60.40.420">
    <property type="entry name" value="Cupredoxins - blue copper proteins"/>
    <property type="match status" value="1"/>
</dbReference>